<protein>
    <recommendedName>
        <fullName evidence="1">F-box domain-containing protein</fullName>
    </recommendedName>
</protein>
<dbReference type="AlphaFoldDB" id="A0A5J5ELQ1"/>
<name>A0A5J5ELQ1_9PEZI</name>
<dbReference type="InterPro" id="IPR032675">
    <property type="entry name" value="LRR_dom_sf"/>
</dbReference>
<dbReference type="PROSITE" id="PS50181">
    <property type="entry name" value="FBOX"/>
    <property type="match status" value="1"/>
</dbReference>
<reference evidence="2 3" key="1">
    <citation type="submission" date="2019-09" db="EMBL/GenBank/DDBJ databases">
        <title>Draft genome of the ectomycorrhizal ascomycete Sphaerosporella brunnea.</title>
        <authorList>
            <consortium name="DOE Joint Genome Institute"/>
            <person name="Benucci G.M."/>
            <person name="Marozzi G."/>
            <person name="Antonielli L."/>
            <person name="Sanchez S."/>
            <person name="Marco P."/>
            <person name="Wang X."/>
            <person name="Falini L.B."/>
            <person name="Barry K."/>
            <person name="Haridas S."/>
            <person name="Lipzen A."/>
            <person name="Labutti K."/>
            <person name="Grigoriev I.V."/>
            <person name="Murat C."/>
            <person name="Martin F."/>
            <person name="Albertini E."/>
            <person name="Donnini D."/>
            <person name="Bonito G."/>
        </authorList>
    </citation>
    <scope>NUCLEOTIDE SEQUENCE [LARGE SCALE GENOMIC DNA]</scope>
    <source>
        <strain evidence="2 3">Sb_GMNB300</strain>
    </source>
</reference>
<dbReference type="OrthoDB" id="5410873at2759"/>
<dbReference type="InterPro" id="IPR001810">
    <property type="entry name" value="F-box_dom"/>
</dbReference>
<evidence type="ECO:0000313" key="3">
    <source>
        <dbReference type="Proteomes" id="UP000326924"/>
    </source>
</evidence>
<dbReference type="InParanoid" id="A0A5J5ELQ1"/>
<dbReference type="Gene3D" id="3.80.10.10">
    <property type="entry name" value="Ribonuclease Inhibitor"/>
    <property type="match status" value="1"/>
</dbReference>
<dbReference type="CDD" id="cd09917">
    <property type="entry name" value="F-box_SF"/>
    <property type="match status" value="1"/>
</dbReference>
<comment type="caution">
    <text evidence="2">The sequence shown here is derived from an EMBL/GenBank/DDBJ whole genome shotgun (WGS) entry which is preliminary data.</text>
</comment>
<dbReference type="Proteomes" id="UP000326924">
    <property type="component" value="Unassembled WGS sequence"/>
</dbReference>
<evidence type="ECO:0000313" key="2">
    <source>
        <dbReference type="EMBL" id="KAA8896153.1"/>
    </source>
</evidence>
<dbReference type="InterPro" id="IPR036047">
    <property type="entry name" value="F-box-like_dom_sf"/>
</dbReference>
<evidence type="ECO:0000259" key="1">
    <source>
        <dbReference type="PROSITE" id="PS50181"/>
    </source>
</evidence>
<dbReference type="SUPFAM" id="SSF81383">
    <property type="entry name" value="F-box domain"/>
    <property type="match status" value="1"/>
</dbReference>
<organism evidence="2 3">
    <name type="scientific">Sphaerosporella brunnea</name>
    <dbReference type="NCBI Taxonomy" id="1250544"/>
    <lineage>
        <taxon>Eukaryota</taxon>
        <taxon>Fungi</taxon>
        <taxon>Dikarya</taxon>
        <taxon>Ascomycota</taxon>
        <taxon>Pezizomycotina</taxon>
        <taxon>Pezizomycetes</taxon>
        <taxon>Pezizales</taxon>
        <taxon>Pyronemataceae</taxon>
        <taxon>Sphaerosporella</taxon>
    </lineage>
</organism>
<dbReference type="Pfam" id="PF12937">
    <property type="entry name" value="F-box-like"/>
    <property type="match status" value="1"/>
</dbReference>
<keyword evidence="3" id="KW-1185">Reference proteome</keyword>
<proteinExistence type="predicted"/>
<dbReference type="EMBL" id="VXIS01000225">
    <property type="protein sequence ID" value="KAA8896153.1"/>
    <property type="molecule type" value="Genomic_DNA"/>
</dbReference>
<accession>A0A5J5ELQ1</accession>
<gene>
    <name evidence="2" type="ORF">FN846DRAFT_966144</name>
</gene>
<sequence>MATLQTLPIELIEQIFGYLPRRDLGAVFRTCWLFHRTVTPRLFERIVIRLHDSSTLEQLRAFLDPEYFARALRYTKELHIVAEEFPLWERSQAAYGKLLIPVILAMQQCETVRITIGDGYEITREPSLFENSIRDAILALPVVKNMEYHCKACMWPPAIIKNTVTGLKSYTVRLEPGPRGFHPDYFLGPRPAVRLMLGMRDLIDAAIGGRPDLEYLEIHTGETIFFPSLGDAFRGEQVRAGPPLNLVSLIVTGVRIDQLAITWALPHLRNLQVFDFKPTVFSFTLNSGSTDILWRAFSAASIKLRVLCTPRSVTRTLLSYVRSYTGLEEFCTSRGPATPRDLGLTEVLTVVSLHSDTLRSLDLAYKGWRLDCDGVRQLRQCSQLVRLKLASSIQGLLDILGKVSTLPMLRTLDIKPFGSTSNGGRTDQIGVQFARNATMQKMIEEFELDPNSALKVIKFCGVVCRGEQEEDED</sequence>
<feature type="domain" description="F-box" evidence="1">
    <location>
        <begin position="1"/>
        <end position="46"/>
    </location>
</feature>
<dbReference type="SUPFAM" id="SSF52047">
    <property type="entry name" value="RNI-like"/>
    <property type="match status" value="1"/>
</dbReference>